<dbReference type="EC" id="2.7.13.3" evidence="2"/>
<dbReference type="InterPro" id="IPR036097">
    <property type="entry name" value="HisK_dim/P_sf"/>
</dbReference>
<dbReference type="CDD" id="cd00082">
    <property type="entry name" value="HisKA"/>
    <property type="match status" value="1"/>
</dbReference>
<dbReference type="InterPro" id="IPR005467">
    <property type="entry name" value="His_kinase_dom"/>
</dbReference>
<dbReference type="InterPro" id="IPR036890">
    <property type="entry name" value="HATPase_C_sf"/>
</dbReference>
<evidence type="ECO:0000256" key="5">
    <source>
        <dbReference type="ARBA" id="ARBA00022777"/>
    </source>
</evidence>
<dbReference type="CDD" id="cd00075">
    <property type="entry name" value="HATPase"/>
    <property type="match status" value="1"/>
</dbReference>
<dbReference type="Gene3D" id="3.30.565.10">
    <property type="entry name" value="Histidine kinase-like ATPase, C-terminal domain"/>
    <property type="match status" value="1"/>
</dbReference>
<keyword evidence="3" id="KW-0597">Phosphoprotein</keyword>
<evidence type="ECO:0000313" key="9">
    <source>
        <dbReference type="EMBL" id="GEL73125.1"/>
    </source>
</evidence>
<feature type="domain" description="Histidine kinase" evidence="8">
    <location>
        <begin position="185"/>
        <end position="404"/>
    </location>
</feature>
<keyword evidence="4" id="KW-0808">Transferase</keyword>
<gene>
    <name evidence="9" type="ORF">MVI01_49090</name>
    <name evidence="10" type="ORF">SAMN04488504_10218</name>
</gene>
<protein>
    <recommendedName>
        <fullName evidence="2">histidine kinase</fullName>
        <ecNumber evidence="2">2.7.13.3</ecNumber>
    </recommendedName>
</protein>
<evidence type="ECO:0000256" key="1">
    <source>
        <dbReference type="ARBA" id="ARBA00000085"/>
    </source>
</evidence>
<evidence type="ECO:0000256" key="3">
    <source>
        <dbReference type="ARBA" id="ARBA00022553"/>
    </source>
</evidence>
<dbReference type="AlphaFoldDB" id="A0A511HI16"/>
<keyword evidence="5 10" id="KW-0418">Kinase</keyword>
<dbReference type="Gene3D" id="1.10.287.130">
    <property type="match status" value="1"/>
</dbReference>
<reference evidence="10 11" key="1">
    <citation type="submission" date="2016-10" db="EMBL/GenBank/DDBJ databases">
        <authorList>
            <person name="Varghese N."/>
            <person name="Submissions S."/>
        </authorList>
    </citation>
    <scope>NUCLEOTIDE SEQUENCE [LARGE SCALE GENOMIC DNA]</scope>
    <source>
        <strain evidence="10 11">DSM 2260</strain>
    </source>
</reference>
<organism evidence="9 12">
    <name type="scientific">Myxococcus virescens</name>
    <dbReference type="NCBI Taxonomy" id="83456"/>
    <lineage>
        <taxon>Bacteria</taxon>
        <taxon>Pseudomonadati</taxon>
        <taxon>Myxococcota</taxon>
        <taxon>Myxococcia</taxon>
        <taxon>Myxococcales</taxon>
        <taxon>Cystobacterineae</taxon>
        <taxon>Myxococcaceae</taxon>
        <taxon>Myxococcus</taxon>
    </lineage>
</organism>
<evidence type="ECO:0000256" key="4">
    <source>
        <dbReference type="ARBA" id="ARBA00022679"/>
    </source>
</evidence>
<evidence type="ECO:0000313" key="12">
    <source>
        <dbReference type="Proteomes" id="UP000321224"/>
    </source>
</evidence>
<dbReference type="SMART" id="SM00388">
    <property type="entry name" value="HisKA"/>
    <property type="match status" value="1"/>
</dbReference>
<dbReference type="RefSeq" id="WP_090487148.1">
    <property type="nucleotide sequence ID" value="NZ_BJVY01000031.1"/>
</dbReference>
<evidence type="ECO:0000313" key="10">
    <source>
        <dbReference type="EMBL" id="SDD62473.1"/>
    </source>
</evidence>
<keyword evidence="7" id="KW-0175">Coiled coil</keyword>
<sequence>MGVCLSSKWGSAWTWTTHAGGAAPCLRFEAVRGTAGEVLDLRQAALEASAEPVAHDWVLPPWVSRWEQEGVRGLCLEDCVRVVDTGEPVSVVLRITREGMEARFRAVGVKALDAFVLWLLPDDTDDAQALREALEREREARHRAEGALEHATARLTREALDGNARHLALERLTEEAEFRERFIGILGHDLRNPLNAIALSARALAQRTLPAAQQQQCAQRIEASAARMGAMISDILDLTRARLAGGIPLHLGTVSLAIVCRMVVEELSAVHPDRHITLDVEGASEGFWDADRMAQVLSNLVGNALEHGAEDTPVRLKCIAVDGEQVLEVHNAGAPIPPQQLETLFDPFRQVGTAPGKGHRRGAGGLGLGLFIVKQIVQAHGGAVCVSSSEAEGTTFTVKMPRDARQSQEPAPLGVRHRV</sequence>
<dbReference type="InterPro" id="IPR003661">
    <property type="entry name" value="HisK_dim/P_dom"/>
</dbReference>
<evidence type="ECO:0000259" key="8">
    <source>
        <dbReference type="PROSITE" id="PS50109"/>
    </source>
</evidence>
<dbReference type="EMBL" id="FNAJ01000002">
    <property type="protein sequence ID" value="SDD62473.1"/>
    <property type="molecule type" value="Genomic_DNA"/>
</dbReference>
<dbReference type="Pfam" id="PF02518">
    <property type="entry name" value="HATPase_c"/>
    <property type="match status" value="1"/>
</dbReference>
<dbReference type="PANTHER" id="PTHR43711:SF1">
    <property type="entry name" value="HISTIDINE KINASE 1"/>
    <property type="match status" value="1"/>
</dbReference>
<dbReference type="PANTHER" id="PTHR43711">
    <property type="entry name" value="TWO-COMPONENT HISTIDINE KINASE"/>
    <property type="match status" value="1"/>
</dbReference>
<dbReference type="InterPro" id="IPR003594">
    <property type="entry name" value="HATPase_dom"/>
</dbReference>
<dbReference type="Pfam" id="PF00512">
    <property type="entry name" value="HisKA"/>
    <property type="match status" value="1"/>
</dbReference>
<dbReference type="InterPro" id="IPR050736">
    <property type="entry name" value="Sensor_HK_Regulatory"/>
</dbReference>
<reference evidence="9 12" key="2">
    <citation type="submission" date="2019-07" db="EMBL/GenBank/DDBJ databases">
        <title>Whole genome shotgun sequence of Myxococcus virescens NBRC 100334.</title>
        <authorList>
            <person name="Hosoyama A."/>
            <person name="Uohara A."/>
            <person name="Ohji S."/>
            <person name="Ichikawa N."/>
        </authorList>
    </citation>
    <scope>NUCLEOTIDE SEQUENCE [LARGE SCALE GENOMIC DNA]</scope>
    <source>
        <strain evidence="9 12">NBRC 100334</strain>
    </source>
</reference>
<evidence type="ECO:0000256" key="6">
    <source>
        <dbReference type="ARBA" id="ARBA00023012"/>
    </source>
</evidence>
<dbReference type="SUPFAM" id="SSF55874">
    <property type="entry name" value="ATPase domain of HSP90 chaperone/DNA topoisomerase II/histidine kinase"/>
    <property type="match status" value="1"/>
</dbReference>
<dbReference type="PRINTS" id="PR00344">
    <property type="entry name" value="BCTRLSENSOR"/>
</dbReference>
<comment type="catalytic activity">
    <reaction evidence="1">
        <text>ATP + protein L-histidine = ADP + protein N-phospho-L-histidine.</text>
        <dbReference type="EC" id="2.7.13.3"/>
    </reaction>
</comment>
<dbReference type="GO" id="GO:0000155">
    <property type="term" value="F:phosphorelay sensor kinase activity"/>
    <property type="evidence" value="ECO:0007669"/>
    <property type="project" value="InterPro"/>
</dbReference>
<dbReference type="SUPFAM" id="SSF47384">
    <property type="entry name" value="Homodimeric domain of signal transducing histidine kinase"/>
    <property type="match status" value="1"/>
</dbReference>
<feature type="coiled-coil region" evidence="7">
    <location>
        <begin position="127"/>
        <end position="154"/>
    </location>
</feature>
<dbReference type="PROSITE" id="PS50109">
    <property type="entry name" value="HIS_KIN"/>
    <property type="match status" value="1"/>
</dbReference>
<evidence type="ECO:0000313" key="11">
    <source>
        <dbReference type="Proteomes" id="UP000198717"/>
    </source>
</evidence>
<dbReference type="Proteomes" id="UP000198717">
    <property type="component" value="Unassembled WGS sequence"/>
</dbReference>
<keyword evidence="11" id="KW-1185">Reference proteome</keyword>
<evidence type="ECO:0000256" key="2">
    <source>
        <dbReference type="ARBA" id="ARBA00012438"/>
    </source>
</evidence>
<dbReference type="SMART" id="SM00387">
    <property type="entry name" value="HATPase_c"/>
    <property type="match status" value="1"/>
</dbReference>
<dbReference type="InterPro" id="IPR004358">
    <property type="entry name" value="Sig_transdc_His_kin-like_C"/>
</dbReference>
<evidence type="ECO:0000256" key="7">
    <source>
        <dbReference type="SAM" id="Coils"/>
    </source>
</evidence>
<comment type="caution">
    <text evidence="9">The sequence shown here is derived from an EMBL/GenBank/DDBJ whole genome shotgun (WGS) entry which is preliminary data.</text>
</comment>
<name>A0A511HI16_9BACT</name>
<dbReference type="Proteomes" id="UP000321224">
    <property type="component" value="Unassembled WGS sequence"/>
</dbReference>
<proteinExistence type="predicted"/>
<accession>A0A511HI16</accession>
<dbReference type="EMBL" id="BJVY01000031">
    <property type="protein sequence ID" value="GEL73125.1"/>
    <property type="molecule type" value="Genomic_DNA"/>
</dbReference>
<keyword evidence="6" id="KW-0902">Two-component regulatory system</keyword>